<evidence type="ECO:0000256" key="5">
    <source>
        <dbReference type="SAM" id="Phobius"/>
    </source>
</evidence>
<dbReference type="AlphaFoldDB" id="A0ABD0LA84"/>
<accession>A0ABD0LA84</accession>
<feature type="transmembrane region" description="Helical" evidence="5">
    <location>
        <begin position="247"/>
        <end position="266"/>
    </location>
</feature>
<feature type="domain" description="G-protein coupled receptors family 1 profile" evidence="6">
    <location>
        <begin position="1"/>
        <end position="302"/>
    </location>
</feature>
<dbReference type="EMBL" id="JACVVK020000068">
    <property type="protein sequence ID" value="KAK7496349.1"/>
    <property type="molecule type" value="Genomic_DNA"/>
</dbReference>
<comment type="subcellular location">
    <subcellularLocation>
        <location evidence="1">Membrane</location>
    </subcellularLocation>
</comment>
<feature type="transmembrane region" description="Helical" evidence="5">
    <location>
        <begin position="120"/>
        <end position="146"/>
    </location>
</feature>
<dbReference type="PANTHER" id="PTHR46641:SF25">
    <property type="entry name" value="CNMAMIDE RECEPTOR-RELATED"/>
    <property type="match status" value="1"/>
</dbReference>
<keyword evidence="3 5" id="KW-1133">Transmembrane helix</keyword>
<dbReference type="InterPro" id="IPR052954">
    <property type="entry name" value="GPCR-Ligand_Int"/>
</dbReference>
<proteinExistence type="predicted"/>
<evidence type="ECO:0000313" key="7">
    <source>
        <dbReference type="EMBL" id="KAK7496349.1"/>
    </source>
</evidence>
<dbReference type="Proteomes" id="UP001519460">
    <property type="component" value="Unassembled WGS sequence"/>
</dbReference>
<dbReference type="SUPFAM" id="SSF81321">
    <property type="entry name" value="Family A G protein-coupled receptor-like"/>
    <property type="match status" value="1"/>
</dbReference>
<evidence type="ECO:0000256" key="3">
    <source>
        <dbReference type="ARBA" id="ARBA00022989"/>
    </source>
</evidence>
<reference evidence="7 8" key="1">
    <citation type="journal article" date="2023" name="Sci. Data">
        <title>Genome assembly of the Korean intertidal mud-creeper Batillaria attramentaria.</title>
        <authorList>
            <person name="Patra A.K."/>
            <person name="Ho P.T."/>
            <person name="Jun S."/>
            <person name="Lee S.J."/>
            <person name="Kim Y."/>
            <person name="Won Y.J."/>
        </authorList>
    </citation>
    <scope>NUCLEOTIDE SEQUENCE [LARGE SCALE GENOMIC DNA]</scope>
    <source>
        <strain evidence="7">Wonlab-2016</strain>
    </source>
</reference>
<evidence type="ECO:0000256" key="1">
    <source>
        <dbReference type="ARBA" id="ARBA00004370"/>
    </source>
</evidence>
<organism evidence="7 8">
    <name type="scientific">Batillaria attramentaria</name>
    <dbReference type="NCBI Taxonomy" id="370345"/>
    <lineage>
        <taxon>Eukaryota</taxon>
        <taxon>Metazoa</taxon>
        <taxon>Spiralia</taxon>
        <taxon>Lophotrochozoa</taxon>
        <taxon>Mollusca</taxon>
        <taxon>Gastropoda</taxon>
        <taxon>Caenogastropoda</taxon>
        <taxon>Sorbeoconcha</taxon>
        <taxon>Cerithioidea</taxon>
        <taxon>Batillariidae</taxon>
        <taxon>Batillaria</taxon>
    </lineage>
</organism>
<dbReference type="Gene3D" id="1.20.1070.10">
    <property type="entry name" value="Rhodopsin 7-helix transmembrane proteins"/>
    <property type="match status" value="1"/>
</dbReference>
<dbReference type="InterPro" id="IPR017452">
    <property type="entry name" value="GPCR_Rhodpsn_7TM"/>
</dbReference>
<gene>
    <name evidence="7" type="ORF">BaRGS_00012514</name>
</gene>
<evidence type="ECO:0000313" key="8">
    <source>
        <dbReference type="Proteomes" id="UP001519460"/>
    </source>
</evidence>
<name>A0ABD0LA84_9CAEN</name>
<comment type="caution">
    <text evidence="7">The sequence shown here is derived from an EMBL/GenBank/DDBJ whole genome shotgun (WGS) entry which is preliminary data.</text>
</comment>
<keyword evidence="8" id="KW-1185">Reference proteome</keyword>
<keyword evidence="4 5" id="KW-0472">Membrane</keyword>
<dbReference type="GO" id="GO:0016020">
    <property type="term" value="C:membrane"/>
    <property type="evidence" value="ECO:0007669"/>
    <property type="project" value="UniProtKB-SubCell"/>
</dbReference>
<sequence length="321" mass="36792">MILCVCDLCALYVAPMQIWMRTEFNFRLADIATIPCKFLTWFSLSLGMLSVWILAGMVVQRAVYELRPFLTHKTNIPRQTEAIITLIFCASFSLNSHTILDLTVKNGTCQWSQQFKEDILPAFTWIDLVFKSVLPWSVIVAGDCVIVKAMRNRVKRAAERAKVQQEIATTIRRKITQAHGRPVSLSRRTFGDLLHVPRTNPELRKVAAAHEPDMDTYRVRMLSSALKDQHKGSTGYRKIRAQTSMTLIAITVVYLLLSLPYSVVIVHKKTHPGDRNDETFRFWECLTMLLFYSGHAVKPYILFLAGAVFHREVKSLITYIR</sequence>
<evidence type="ECO:0000256" key="4">
    <source>
        <dbReference type="ARBA" id="ARBA00023136"/>
    </source>
</evidence>
<feature type="transmembrane region" description="Helical" evidence="5">
    <location>
        <begin position="39"/>
        <end position="59"/>
    </location>
</feature>
<dbReference type="PROSITE" id="PS50262">
    <property type="entry name" value="G_PROTEIN_RECEP_F1_2"/>
    <property type="match status" value="1"/>
</dbReference>
<dbReference type="Pfam" id="PF00001">
    <property type="entry name" value="7tm_1"/>
    <property type="match status" value="1"/>
</dbReference>
<feature type="transmembrane region" description="Helical" evidence="5">
    <location>
        <begin position="286"/>
        <end position="309"/>
    </location>
</feature>
<evidence type="ECO:0000259" key="6">
    <source>
        <dbReference type="PROSITE" id="PS50262"/>
    </source>
</evidence>
<evidence type="ECO:0000256" key="2">
    <source>
        <dbReference type="ARBA" id="ARBA00022692"/>
    </source>
</evidence>
<dbReference type="InterPro" id="IPR000276">
    <property type="entry name" value="GPCR_Rhodpsn"/>
</dbReference>
<protein>
    <recommendedName>
        <fullName evidence="6">G-protein coupled receptors family 1 profile domain-containing protein</fullName>
    </recommendedName>
</protein>
<keyword evidence="2 5" id="KW-0812">Transmembrane</keyword>
<dbReference type="PANTHER" id="PTHR46641">
    <property type="entry name" value="FMRFAMIDE RECEPTOR-RELATED"/>
    <property type="match status" value="1"/>
</dbReference>